<sequence length="343" mass="38756">DGGSSLCPPASLDVHMLPPLLATEFVFGALGNGLALWIFCFHLKPWKSSTVLLFNLAVSDFLLSMALPFRASYYSSGIKWRFGGTFCNICLFLLAMNRSSSTVFLMVIALDRYMRVVHPHHPINSLSISKAWCGALALWLITICMTTHVFTLKHINTTYCESFMINTQPGHNLIWHKFEFIISFFLPLLVILYCTIHIIVFLRRRQLAKDAKMKRVLCFLTVVAVVFIIFFLPNNIMQLLIWIKTKKVSSTLQESEVCPALEDLTTAFYISVSLTYLNSALDPLVYYFSNSAIKNSCRKALHLPQANTAESTGRKTREPGSQSLSQLAHRESIEGIIEMEAVR</sequence>
<dbReference type="AlphaFoldDB" id="A0A3Q3GLW9"/>
<dbReference type="InterPro" id="IPR017452">
    <property type="entry name" value="GPCR_Rhodpsn_7TM"/>
</dbReference>
<feature type="domain" description="G-protein coupled receptors family 1 profile" evidence="11">
    <location>
        <begin position="31"/>
        <end position="286"/>
    </location>
</feature>
<keyword evidence="6 8" id="KW-0675">Receptor</keyword>
<dbReference type="GO" id="GO:0004930">
    <property type="term" value="F:G protein-coupled receptor activity"/>
    <property type="evidence" value="ECO:0007669"/>
    <property type="project" value="UniProtKB-KW"/>
</dbReference>
<keyword evidence="3 10" id="KW-1133">Transmembrane helix</keyword>
<feature type="transmembrane region" description="Helical" evidence="10">
    <location>
        <begin position="83"/>
        <end position="110"/>
    </location>
</feature>
<name>A0A3Q3GLW9_9LABR</name>
<evidence type="ECO:0000256" key="7">
    <source>
        <dbReference type="ARBA" id="ARBA00023224"/>
    </source>
</evidence>
<keyword evidence="5 10" id="KW-0472">Membrane</keyword>
<feature type="transmembrane region" description="Helical" evidence="10">
    <location>
        <begin position="214"/>
        <end position="232"/>
    </location>
</feature>
<feature type="region of interest" description="Disordered" evidence="9">
    <location>
        <begin position="307"/>
        <end position="327"/>
    </location>
</feature>
<organism evidence="12 13">
    <name type="scientific">Labrus bergylta</name>
    <name type="common">ballan wrasse</name>
    <dbReference type="NCBI Taxonomy" id="56723"/>
    <lineage>
        <taxon>Eukaryota</taxon>
        <taxon>Metazoa</taxon>
        <taxon>Chordata</taxon>
        <taxon>Craniata</taxon>
        <taxon>Vertebrata</taxon>
        <taxon>Euteleostomi</taxon>
        <taxon>Actinopterygii</taxon>
        <taxon>Neopterygii</taxon>
        <taxon>Teleostei</taxon>
        <taxon>Neoteleostei</taxon>
        <taxon>Acanthomorphata</taxon>
        <taxon>Eupercaria</taxon>
        <taxon>Labriformes</taxon>
        <taxon>Labridae</taxon>
        <taxon>Labrus</taxon>
    </lineage>
</organism>
<evidence type="ECO:0000313" key="12">
    <source>
        <dbReference type="Ensembl" id="ENSLBEP00000034331.1"/>
    </source>
</evidence>
<dbReference type="GO" id="GO:0005886">
    <property type="term" value="C:plasma membrane"/>
    <property type="evidence" value="ECO:0007669"/>
    <property type="project" value="TreeGrafter"/>
</dbReference>
<dbReference type="InterPro" id="IPR051893">
    <property type="entry name" value="HCARs"/>
</dbReference>
<keyword evidence="2 8" id="KW-0812">Transmembrane</keyword>
<dbReference type="InterPro" id="IPR000276">
    <property type="entry name" value="GPCR_Rhodpsn"/>
</dbReference>
<dbReference type="PANTHER" id="PTHR46048">
    <property type="entry name" value="HYDROXYCARBOXYLIC ACID RECEPTOR 2"/>
    <property type="match status" value="1"/>
</dbReference>
<dbReference type="PRINTS" id="PR00237">
    <property type="entry name" value="GPCRRHODOPSN"/>
</dbReference>
<evidence type="ECO:0000256" key="3">
    <source>
        <dbReference type="ARBA" id="ARBA00022989"/>
    </source>
</evidence>
<proteinExistence type="inferred from homology"/>
<dbReference type="GeneTree" id="ENSGT01140000282516"/>
<evidence type="ECO:0000256" key="9">
    <source>
        <dbReference type="SAM" id="MobiDB-lite"/>
    </source>
</evidence>
<dbReference type="PROSITE" id="PS00237">
    <property type="entry name" value="G_PROTEIN_RECEP_F1_1"/>
    <property type="match status" value="1"/>
</dbReference>
<evidence type="ECO:0000313" key="13">
    <source>
        <dbReference type="Proteomes" id="UP000261660"/>
    </source>
</evidence>
<dbReference type="InParanoid" id="A0A3Q3GLW9"/>
<reference evidence="12" key="2">
    <citation type="submission" date="2025-09" db="UniProtKB">
        <authorList>
            <consortium name="Ensembl"/>
        </authorList>
    </citation>
    <scope>IDENTIFICATION</scope>
</reference>
<dbReference type="PROSITE" id="PS50262">
    <property type="entry name" value="G_PROTEIN_RECEP_F1_2"/>
    <property type="match status" value="1"/>
</dbReference>
<dbReference type="Pfam" id="PF00001">
    <property type="entry name" value="7tm_1"/>
    <property type="match status" value="1"/>
</dbReference>
<evidence type="ECO:0000256" key="4">
    <source>
        <dbReference type="ARBA" id="ARBA00023040"/>
    </source>
</evidence>
<dbReference type="Gene3D" id="1.20.1070.10">
    <property type="entry name" value="Rhodopsin 7-helix transmembrane proteins"/>
    <property type="match status" value="1"/>
</dbReference>
<comment type="similarity">
    <text evidence="8">Belongs to the G-protein coupled receptor 1 family.</text>
</comment>
<evidence type="ECO:0000256" key="8">
    <source>
        <dbReference type="RuleBase" id="RU000688"/>
    </source>
</evidence>
<dbReference type="SUPFAM" id="SSF81321">
    <property type="entry name" value="Family A G protein-coupled receptor-like"/>
    <property type="match status" value="1"/>
</dbReference>
<keyword evidence="13" id="KW-1185">Reference proteome</keyword>
<comment type="subcellular location">
    <subcellularLocation>
        <location evidence="1">Membrane</location>
        <topology evidence="1">Multi-pass membrane protein</topology>
    </subcellularLocation>
</comment>
<evidence type="ECO:0000256" key="5">
    <source>
        <dbReference type="ARBA" id="ARBA00023136"/>
    </source>
</evidence>
<feature type="transmembrane region" description="Helical" evidence="10">
    <location>
        <begin position="51"/>
        <end position="71"/>
    </location>
</feature>
<protein>
    <recommendedName>
        <fullName evidence="11">G-protein coupled receptors family 1 profile domain-containing protein</fullName>
    </recommendedName>
</protein>
<evidence type="ECO:0000256" key="1">
    <source>
        <dbReference type="ARBA" id="ARBA00004141"/>
    </source>
</evidence>
<evidence type="ECO:0000256" key="6">
    <source>
        <dbReference type="ARBA" id="ARBA00023170"/>
    </source>
</evidence>
<evidence type="ECO:0000256" key="10">
    <source>
        <dbReference type="SAM" id="Phobius"/>
    </source>
</evidence>
<feature type="transmembrane region" description="Helical" evidence="10">
    <location>
        <begin position="20"/>
        <end position="39"/>
    </location>
</feature>
<feature type="transmembrane region" description="Helical" evidence="10">
    <location>
        <begin position="131"/>
        <end position="150"/>
    </location>
</feature>
<feature type="transmembrane region" description="Helical" evidence="10">
    <location>
        <begin position="267"/>
        <end position="289"/>
    </location>
</feature>
<keyword evidence="4 8" id="KW-0297">G-protein coupled receptor</keyword>
<feature type="transmembrane region" description="Helical" evidence="10">
    <location>
        <begin position="180"/>
        <end position="202"/>
    </location>
</feature>
<accession>A0A3Q3GLW9</accession>
<keyword evidence="7 8" id="KW-0807">Transducer</keyword>
<evidence type="ECO:0000256" key="2">
    <source>
        <dbReference type="ARBA" id="ARBA00022692"/>
    </source>
</evidence>
<reference evidence="12" key="1">
    <citation type="submission" date="2025-08" db="UniProtKB">
        <authorList>
            <consortium name="Ensembl"/>
        </authorList>
    </citation>
    <scope>IDENTIFICATION</scope>
</reference>
<dbReference type="Proteomes" id="UP000261660">
    <property type="component" value="Unplaced"/>
</dbReference>
<dbReference type="STRING" id="56723.ENSLBEP00000034331"/>
<dbReference type="Ensembl" id="ENSLBET00000035813.1">
    <property type="protein sequence ID" value="ENSLBEP00000034331.1"/>
    <property type="gene ID" value="ENSLBEG00000025826.1"/>
</dbReference>
<evidence type="ECO:0000259" key="11">
    <source>
        <dbReference type="PROSITE" id="PS50262"/>
    </source>
</evidence>
<dbReference type="PANTHER" id="PTHR46048:SF6">
    <property type="entry name" value="HYDROXYCARBOXYLIC ACID RECEPTOR 2"/>
    <property type="match status" value="1"/>
</dbReference>